<dbReference type="Gene3D" id="3.10.450.50">
    <property type="match status" value="1"/>
</dbReference>
<dbReference type="InterPro" id="IPR011990">
    <property type="entry name" value="TPR-like_helical_dom_sf"/>
</dbReference>
<dbReference type="InterPro" id="IPR004027">
    <property type="entry name" value="SEC_C_motif"/>
</dbReference>
<name>A0ABV4C369_9MYCO</name>
<dbReference type="SUPFAM" id="SSF103642">
    <property type="entry name" value="Sec-C motif"/>
    <property type="match status" value="1"/>
</dbReference>
<dbReference type="Pfam" id="PF02810">
    <property type="entry name" value="SEC-C"/>
    <property type="match status" value="1"/>
</dbReference>
<dbReference type="RefSeq" id="WP_369739092.1">
    <property type="nucleotide sequence ID" value="NZ_JBGEDP010000001.1"/>
</dbReference>
<gene>
    <name evidence="1" type="ORF">AB8998_17845</name>
</gene>
<comment type="caution">
    <text evidence="1">The sequence shown here is derived from an EMBL/GenBank/DDBJ whole genome shotgun (WGS) entry which is preliminary data.</text>
</comment>
<accession>A0ABV4C369</accession>
<evidence type="ECO:0000313" key="2">
    <source>
        <dbReference type="Proteomes" id="UP001564760"/>
    </source>
</evidence>
<dbReference type="EMBL" id="JBGEDP010000001">
    <property type="protein sequence ID" value="MEY8016720.1"/>
    <property type="molecule type" value="Genomic_DNA"/>
</dbReference>
<keyword evidence="2" id="KW-1185">Reference proteome</keyword>
<organism evidence="1 2">
    <name type="scientific">Mycobacterium servetii</name>
    <dbReference type="NCBI Taxonomy" id="3237418"/>
    <lineage>
        <taxon>Bacteria</taxon>
        <taxon>Bacillati</taxon>
        <taxon>Actinomycetota</taxon>
        <taxon>Actinomycetes</taxon>
        <taxon>Mycobacteriales</taxon>
        <taxon>Mycobacteriaceae</taxon>
        <taxon>Mycobacterium</taxon>
    </lineage>
</organism>
<sequence>MSEDDLLDVLEADGVDLGIDAEEVLDGVLHEHTELVMPLLDERWVWLPSLLEGRIFTHRLSETEASHDILTWRPDLTPVSILTEMATFQRLVDGSPLSDVFPMLDSEVLAARGVSPQAVDPAGALLLPAGRLAALGVGAGDLVGVRVGADGFELVGVSETVSCSVGAALSAMLDERPGRAEMLDVATWTVCADDDGLFREPAAPLSELLAASGLAHDGDLVARDDCDFAAARLAERLEVVKARYELDDDEALAVLAVVKLHEQTLDVVAVARAHLDDAGGPDLAEIAAQAAPAGALAAPDGISVRAALGLLAEPAVAAAALAEIGADDEASATALGVFAESAEPLAPRAARPALRWMQAKAHETLGDVEKAEAALQAAESLDPSWPLTLRDLARYAGDRGDAERGLLLLRRAGVASDDHLQHVLESFRPAPRADLGRNQRCWCGSGRKYKVCHLNREQLPLEERAAWLYQKAAIDLLEGRFVALLLEAASARSQHWDSPGSLVDGLRDALVADVVLFEGGAFAEFVGTRGFLLPDDERSLAEQWLLVQRSVYEVLDVSRGQGFTLRDVRTGDVHEVRERAGSMHVQAGEFYCARVVPAGETMQVFGGLEPVSLGERDRLIALLDEEPDPVGLVAALSRRFAPPVLLNTEGEPLTMCDAVLRAADPGELARGLDGLYEREEGQSGDATAWFEHVVTDGMQRIRAHLELTGDELRVHANSVERFDRVLAAVRALDSPVSVLSETREPLGDLRDVQRLAGDAAEGGVIEEGVDAAADPALAAALEEMIHTYEAAWLDEPIPALAGHTPRQCADDPTRRPDLIRLLDSFPPDTGRPGTMSPARLRAALGLD</sequence>
<dbReference type="SUPFAM" id="SSF48452">
    <property type="entry name" value="TPR-like"/>
    <property type="match status" value="1"/>
</dbReference>
<proteinExistence type="predicted"/>
<dbReference type="Proteomes" id="UP001564760">
    <property type="component" value="Unassembled WGS sequence"/>
</dbReference>
<protein>
    <submittedName>
        <fullName evidence="1">SEC-C metal-binding domain-containing protein</fullName>
    </submittedName>
</protein>
<evidence type="ECO:0000313" key="1">
    <source>
        <dbReference type="EMBL" id="MEY8016720.1"/>
    </source>
</evidence>
<reference evidence="1 2" key="1">
    <citation type="submission" date="2024-08" db="EMBL/GenBank/DDBJ databases">
        <title>Mycobacterium servetensis sp. nov., a novel rapid-growing mycobacterial species recovered from a human patient in Zaragoza, Spain.</title>
        <authorList>
            <person name="Tristancho-Baro A.I."/>
            <person name="Buenestado-Serrano S."/>
            <person name="Garcia De Viedma D."/>
            <person name="Milagro-Beamonte A."/>
            <person name="Burillo N."/>
            <person name="Sanz S."/>
            <person name="Lopez-Calleja A.I."/>
            <person name="Penas-Utrilla D."/>
            <person name="Guardingo M."/>
            <person name="Garcia M.J."/>
            <person name="Vinuelas-Bayon J."/>
        </authorList>
    </citation>
    <scope>NUCLEOTIDE SEQUENCE [LARGE SCALE GENOMIC DNA]</scope>
    <source>
        <strain evidence="2">HUMS_12744610</strain>
    </source>
</reference>